<feature type="region of interest" description="Disordered" evidence="1">
    <location>
        <begin position="230"/>
        <end position="375"/>
    </location>
</feature>
<feature type="chain" id="PRO_5040269048" evidence="2">
    <location>
        <begin position="20"/>
        <end position="375"/>
    </location>
</feature>
<evidence type="ECO:0000313" key="4">
    <source>
        <dbReference type="Proteomes" id="UP000756921"/>
    </source>
</evidence>
<dbReference type="AlphaFoldDB" id="A0A9P6G510"/>
<organism evidence="3 4">
    <name type="scientific">Paraphaeosphaeria minitans</name>
    <dbReference type="NCBI Taxonomy" id="565426"/>
    <lineage>
        <taxon>Eukaryota</taxon>
        <taxon>Fungi</taxon>
        <taxon>Dikarya</taxon>
        <taxon>Ascomycota</taxon>
        <taxon>Pezizomycotina</taxon>
        <taxon>Dothideomycetes</taxon>
        <taxon>Pleosporomycetidae</taxon>
        <taxon>Pleosporales</taxon>
        <taxon>Massarineae</taxon>
        <taxon>Didymosphaeriaceae</taxon>
        <taxon>Paraphaeosphaeria</taxon>
    </lineage>
</organism>
<proteinExistence type="predicted"/>
<evidence type="ECO:0000256" key="1">
    <source>
        <dbReference type="SAM" id="MobiDB-lite"/>
    </source>
</evidence>
<comment type="caution">
    <text evidence="3">The sequence shown here is derived from an EMBL/GenBank/DDBJ whole genome shotgun (WGS) entry which is preliminary data.</text>
</comment>
<gene>
    <name evidence="3" type="ORF">PMIN01_12657</name>
</gene>
<sequence length="375" mass="42448">MRFEGLPSLALFGLATSHAIQVRAPAEAAVAATAGDGDKGKNWHPHTKEPHFFNLRVNDRCDPFKQPEPETLKSQCPFDSYAIRLEKGILVATPYNKWWDPKLPTFFVDDDTQLYTVSKDPLQLYVDSVTGAVKYTKVGWLPPSAISTGFYHTGNNPIQLVDPSPSYLTWPSTYGITKGGNFALCPLGSTGQYQVFVNNWNFDQQGVEKRRCKYYALAALNANPWKKEHSKLKARDDYPTSDYPTGDEDYPTSSWGDDSWGSDDDSWSSDDDSEYPTKDTEYSSWRKSDKDDSYRSKDDGYKSKDDGYKSKDDGYKSKDDGYKSKDDGYKSKDDGYKSKDDGYTAEKDGYETSKPTDYETDPTWGSDDYETSEEW</sequence>
<protein>
    <submittedName>
        <fullName evidence="3">Uncharacterized protein</fullName>
    </submittedName>
</protein>
<reference evidence="3" key="1">
    <citation type="journal article" date="2020" name="Mol. Plant Microbe Interact.">
        <title>Genome Sequence of the Biocontrol Agent Coniothyrium minitans strain Conio (IMI 134523).</title>
        <authorList>
            <person name="Patel D."/>
            <person name="Shittu T.A."/>
            <person name="Baroncelli R."/>
            <person name="Muthumeenakshi S."/>
            <person name="Osborne T.H."/>
            <person name="Janganan T.K."/>
            <person name="Sreenivasaprasad S."/>
        </authorList>
    </citation>
    <scope>NUCLEOTIDE SEQUENCE</scope>
    <source>
        <strain evidence="3">Conio</strain>
    </source>
</reference>
<dbReference type="OrthoDB" id="3749155at2759"/>
<evidence type="ECO:0000313" key="3">
    <source>
        <dbReference type="EMBL" id="KAF9728967.1"/>
    </source>
</evidence>
<feature type="signal peptide" evidence="2">
    <location>
        <begin position="1"/>
        <end position="19"/>
    </location>
</feature>
<dbReference type="EMBL" id="WJXW01000017">
    <property type="protein sequence ID" value="KAF9728967.1"/>
    <property type="molecule type" value="Genomic_DNA"/>
</dbReference>
<dbReference type="Proteomes" id="UP000756921">
    <property type="component" value="Unassembled WGS sequence"/>
</dbReference>
<evidence type="ECO:0000256" key="2">
    <source>
        <dbReference type="SAM" id="SignalP"/>
    </source>
</evidence>
<keyword evidence="2" id="KW-0732">Signal</keyword>
<keyword evidence="4" id="KW-1185">Reference proteome</keyword>
<name>A0A9P6G510_9PLEO</name>
<accession>A0A9P6G510</accession>
<feature type="compositionally biased region" description="Basic and acidic residues" evidence="1">
    <location>
        <begin position="275"/>
        <end position="357"/>
    </location>
</feature>
<feature type="compositionally biased region" description="Acidic residues" evidence="1">
    <location>
        <begin position="260"/>
        <end position="274"/>
    </location>
</feature>